<gene>
    <name evidence="10" type="ORF">WR25_12517</name>
</gene>
<evidence type="ECO:0000256" key="7">
    <source>
        <dbReference type="ARBA" id="ARBA00023273"/>
    </source>
</evidence>
<dbReference type="Proteomes" id="UP000218231">
    <property type="component" value="Unassembled WGS sequence"/>
</dbReference>
<evidence type="ECO:0000313" key="10">
    <source>
        <dbReference type="EMBL" id="PAV65419.1"/>
    </source>
</evidence>
<dbReference type="GO" id="GO:0042995">
    <property type="term" value="C:cell projection"/>
    <property type="evidence" value="ECO:0007669"/>
    <property type="project" value="UniProtKB-SubCell"/>
</dbReference>
<evidence type="ECO:0000259" key="9">
    <source>
        <dbReference type="PROSITE" id="PS50865"/>
    </source>
</evidence>
<evidence type="ECO:0000256" key="5">
    <source>
        <dbReference type="ARBA" id="ARBA00022833"/>
    </source>
</evidence>
<keyword evidence="4 8" id="KW-0863">Zinc-finger</keyword>
<keyword evidence="3" id="KW-0677">Repeat</keyword>
<dbReference type="InterPro" id="IPR052452">
    <property type="entry name" value="Ankyrin-MYND_dom_contain_2"/>
</dbReference>
<evidence type="ECO:0000256" key="4">
    <source>
        <dbReference type="ARBA" id="ARBA00022771"/>
    </source>
</evidence>
<evidence type="ECO:0000256" key="2">
    <source>
        <dbReference type="ARBA" id="ARBA00022723"/>
    </source>
</evidence>
<evidence type="ECO:0000256" key="1">
    <source>
        <dbReference type="ARBA" id="ARBA00004316"/>
    </source>
</evidence>
<dbReference type="SUPFAM" id="SSF144232">
    <property type="entry name" value="HIT/MYND zinc finger-like"/>
    <property type="match status" value="1"/>
</dbReference>
<keyword evidence="2" id="KW-0479">Metal-binding</keyword>
<dbReference type="Pfam" id="PF01753">
    <property type="entry name" value="zf-MYND"/>
    <property type="match status" value="1"/>
</dbReference>
<dbReference type="PANTHER" id="PTHR24150:SF8">
    <property type="entry name" value="ANKYRIN REPEAT AND MYND DOMAIN-CONTAINING PROTEIN 2"/>
    <property type="match status" value="1"/>
</dbReference>
<comment type="subcellular location">
    <subcellularLocation>
        <location evidence="1">Cell projection</location>
    </subcellularLocation>
</comment>
<dbReference type="GO" id="GO:0008270">
    <property type="term" value="F:zinc ion binding"/>
    <property type="evidence" value="ECO:0007669"/>
    <property type="project" value="UniProtKB-KW"/>
</dbReference>
<protein>
    <recommendedName>
        <fullName evidence="9">MYND-type domain-containing protein</fullName>
    </recommendedName>
</protein>
<dbReference type="PROSITE" id="PS50865">
    <property type="entry name" value="ZF_MYND_2"/>
    <property type="match status" value="1"/>
</dbReference>
<dbReference type="InterPro" id="IPR036770">
    <property type="entry name" value="Ankyrin_rpt-contain_sf"/>
</dbReference>
<sequence>MFAALAGKPELCKLLMDHGARSYSTNSIGKTASELAAFVGQHECVSIINNHISIDEVESYLHPKGENSEEKFPQELADFIHAMCSSNVIHPVALIMKLSSYPDALKYKKKTLYVVDRIFEKQLSLRDTVKFVESKSDKAPKEAALLYAKYLLQWEEDQAVRPNIDSLLRSALASFPYQHTLLFETLAKVMSRSKPGERPGAYENIVQGIFGQRLLALSQFCSTCGAVGAKKRCPVCKLSYCSQECQKLDWAVHKKVCSWLATQNLSVSPRDTISLDEIQAQLADITE</sequence>
<comment type="caution">
    <text evidence="10">The sequence shown here is derived from an EMBL/GenBank/DDBJ whole genome shotgun (WGS) entry which is preliminary data.</text>
</comment>
<accession>A0A2A2JV17</accession>
<dbReference type="Gene3D" id="6.10.140.2220">
    <property type="match status" value="1"/>
</dbReference>
<keyword evidence="5" id="KW-0862">Zinc</keyword>
<dbReference type="AlphaFoldDB" id="A0A2A2JV17"/>
<keyword evidence="6" id="KW-0040">ANK repeat</keyword>
<dbReference type="OrthoDB" id="10257049at2759"/>
<dbReference type="SUPFAM" id="SSF48403">
    <property type="entry name" value="Ankyrin repeat"/>
    <property type="match status" value="1"/>
</dbReference>
<dbReference type="PANTHER" id="PTHR24150">
    <property type="entry name" value="ANKYRIN REPEAT AND MYND DOMAIN-CONTAINING PROTEIN 2"/>
    <property type="match status" value="1"/>
</dbReference>
<dbReference type="Gene3D" id="1.25.40.20">
    <property type="entry name" value="Ankyrin repeat-containing domain"/>
    <property type="match status" value="1"/>
</dbReference>
<evidence type="ECO:0000256" key="3">
    <source>
        <dbReference type="ARBA" id="ARBA00022737"/>
    </source>
</evidence>
<evidence type="ECO:0000256" key="8">
    <source>
        <dbReference type="PROSITE-ProRule" id="PRU00134"/>
    </source>
</evidence>
<dbReference type="EMBL" id="LIAE01010208">
    <property type="protein sequence ID" value="PAV65419.1"/>
    <property type="molecule type" value="Genomic_DNA"/>
</dbReference>
<name>A0A2A2JV17_9BILA</name>
<dbReference type="InterPro" id="IPR002893">
    <property type="entry name" value="Znf_MYND"/>
</dbReference>
<dbReference type="STRING" id="2018661.A0A2A2JV17"/>
<reference evidence="10 11" key="1">
    <citation type="journal article" date="2017" name="Curr. Biol.">
        <title>Genome architecture and evolution of a unichromosomal asexual nematode.</title>
        <authorList>
            <person name="Fradin H."/>
            <person name="Zegar C."/>
            <person name="Gutwein M."/>
            <person name="Lucas J."/>
            <person name="Kovtun M."/>
            <person name="Corcoran D."/>
            <person name="Baugh L.R."/>
            <person name="Kiontke K."/>
            <person name="Gunsalus K."/>
            <person name="Fitch D.H."/>
            <person name="Piano F."/>
        </authorList>
    </citation>
    <scope>NUCLEOTIDE SEQUENCE [LARGE SCALE GENOMIC DNA]</scope>
    <source>
        <strain evidence="10">PF1309</strain>
    </source>
</reference>
<organism evidence="10 11">
    <name type="scientific">Diploscapter pachys</name>
    <dbReference type="NCBI Taxonomy" id="2018661"/>
    <lineage>
        <taxon>Eukaryota</taxon>
        <taxon>Metazoa</taxon>
        <taxon>Ecdysozoa</taxon>
        <taxon>Nematoda</taxon>
        <taxon>Chromadorea</taxon>
        <taxon>Rhabditida</taxon>
        <taxon>Rhabditina</taxon>
        <taxon>Rhabditomorpha</taxon>
        <taxon>Rhabditoidea</taxon>
        <taxon>Rhabditidae</taxon>
        <taxon>Diploscapter</taxon>
    </lineage>
</organism>
<keyword evidence="7" id="KW-0966">Cell projection</keyword>
<feature type="domain" description="MYND-type" evidence="9">
    <location>
        <begin position="221"/>
        <end position="257"/>
    </location>
</feature>
<evidence type="ECO:0000256" key="6">
    <source>
        <dbReference type="ARBA" id="ARBA00023043"/>
    </source>
</evidence>
<proteinExistence type="predicted"/>
<evidence type="ECO:0000313" key="11">
    <source>
        <dbReference type="Proteomes" id="UP000218231"/>
    </source>
</evidence>
<keyword evidence="11" id="KW-1185">Reference proteome</keyword>